<dbReference type="EMBL" id="AP018553">
    <property type="protein sequence ID" value="BBD73484.1"/>
    <property type="molecule type" value="Genomic_DNA"/>
</dbReference>
<name>A0A348B5N2_9CREN</name>
<gene>
    <name evidence="2" type="ORF">GCM10007116_08250</name>
    <name evidence="1" type="ORF">HS1genome_1873</name>
</gene>
<dbReference type="Proteomes" id="UP000276741">
    <property type="component" value="Chromosome"/>
</dbReference>
<dbReference type="EMBL" id="BMQS01000006">
    <property type="protein sequence ID" value="GGT92820.1"/>
    <property type="molecule type" value="Genomic_DNA"/>
</dbReference>
<protein>
    <submittedName>
        <fullName evidence="1">Uncharacterized protein</fullName>
    </submittedName>
</protein>
<reference evidence="1" key="3">
    <citation type="journal article" date="2019" name="BMC Res. Notes">
        <title>Complete genome sequence of the Sulfodiicoccus acidiphilus strain HS-1T, the first crenarchaeon that lacks polB3, isolated from an acidic hot spring in Ohwaku-dani, Hakone, Japan.</title>
        <authorList>
            <person name="Sakai H.D."/>
            <person name="Kurosawa N."/>
        </authorList>
    </citation>
    <scope>NUCLEOTIDE SEQUENCE</scope>
    <source>
        <strain evidence="1">HS-1</strain>
    </source>
</reference>
<reference evidence="2" key="1">
    <citation type="journal article" date="2014" name="Int. J. Syst. Evol. Microbiol.">
        <title>Complete genome sequence of Corynebacterium casei LMG S-19264T (=DSM 44701T), isolated from a smear-ripened cheese.</title>
        <authorList>
            <consortium name="US DOE Joint Genome Institute (JGI-PGF)"/>
            <person name="Walter F."/>
            <person name="Albersmeier A."/>
            <person name="Kalinowski J."/>
            <person name="Ruckert C."/>
        </authorList>
    </citation>
    <scope>NUCLEOTIDE SEQUENCE</scope>
    <source>
        <strain evidence="2">JCM 31740</strain>
    </source>
</reference>
<evidence type="ECO:0000313" key="3">
    <source>
        <dbReference type="Proteomes" id="UP000276741"/>
    </source>
</evidence>
<reference evidence="2" key="4">
    <citation type="submission" date="2020-09" db="EMBL/GenBank/DDBJ databases">
        <authorList>
            <person name="Sun Q."/>
            <person name="Ohkuma M."/>
        </authorList>
    </citation>
    <scope>NUCLEOTIDE SEQUENCE</scope>
    <source>
        <strain evidence="2">JCM 31740</strain>
    </source>
</reference>
<dbReference type="GeneID" id="99805996"/>
<dbReference type="AlphaFoldDB" id="A0A348B5N2"/>
<dbReference type="Proteomes" id="UP000616143">
    <property type="component" value="Unassembled WGS sequence"/>
</dbReference>
<keyword evidence="3" id="KW-1185">Reference proteome</keyword>
<proteinExistence type="predicted"/>
<dbReference type="InterPro" id="IPR006783">
    <property type="entry name" value="Transposase_ISC1217"/>
</dbReference>
<sequence length="80" mass="9066">MKALGKLEDALGKYLEALKSVVKGPVVIVDYTFDHKLHSRVHRVASRYGNYFTWCSSHRKLEPGVQLLAVAESTQYKCVQ</sequence>
<accession>A0A348B5N2</accession>
<evidence type="ECO:0000313" key="1">
    <source>
        <dbReference type="EMBL" id="BBD73484.1"/>
    </source>
</evidence>
<dbReference type="RefSeq" id="WP_158613780.1">
    <property type="nucleotide sequence ID" value="NZ_AP018553.1"/>
</dbReference>
<dbReference type="Pfam" id="PF04693">
    <property type="entry name" value="DDE_Tnp_2"/>
    <property type="match status" value="1"/>
</dbReference>
<evidence type="ECO:0000313" key="2">
    <source>
        <dbReference type="EMBL" id="GGT92820.1"/>
    </source>
</evidence>
<dbReference type="KEGG" id="sacd:HS1genome_1873"/>
<reference evidence="3" key="2">
    <citation type="submission" date="2018-04" db="EMBL/GenBank/DDBJ databases">
        <title>Complete genome sequence of Sulfodiicoccus acidiphilus strain HS-1.</title>
        <authorList>
            <person name="Sakai H.D."/>
            <person name="Kurosawa N."/>
        </authorList>
    </citation>
    <scope>NUCLEOTIDE SEQUENCE [LARGE SCALE GENOMIC DNA]</scope>
    <source>
        <strain evidence="3">HS-1</strain>
    </source>
</reference>
<organism evidence="1 3">
    <name type="scientific">Sulfodiicoccus acidiphilus</name>
    <dbReference type="NCBI Taxonomy" id="1670455"/>
    <lineage>
        <taxon>Archaea</taxon>
        <taxon>Thermoproteota</taxon>
        <taxon>Thermoprotei</taxon>
        <taxon>Sulfolobales</taxon>
        <taxon>Sulfolobaceae</taxon>
        <taxon>Sulfodiicoccus</taxon>
    </lineage>
</organism>